<dbReference type="Proteomes" id="UP000510647">
    <property type="component" value="Chromosome 8"/>
</dbReference>
<gene>
    <name evidence="2" type="ORF">HG537_0H02430</name>
</gene>
<name>A0A7H9HYI1_9SACH</name>
<reference evidence="2 3" key="1">
    <citation type="submission" date="2020-06" db="EMBL/GenBank/DDBJ databases">
        <title>The yeast mating-type switching endonuclease HO is a domesticated member of an unorthodox homing genetic element family.</title>
        <authorList>
            <person name="Coughlan A.Y."/>
            <person name="Lombardi L."/>
            <person name="Braun-Galleani S."/>
            <person name="Martos A.R."/>
            <person name="Galeote V."/>
            <person name="Bigey F."/>
            <person name="Dequin S."/>
            <person name="Byrne K.P."/>
            <person name="Wolfe K.H."/>
        </authorList>
    </citation>
    <scope>NUCLEOTIDE SEQUENCE [LARGE SCALE GENOMIC DNA]</scope>
    <source>
        <strain evidence="2 3">CBS2947</strain>
    </source>
</reference>
<accession>A0A7H9HYI1</accession>
<dbReference type="OrthoDB" id="4067284at2759"/>
<evidence type="ECO:0000313" key="3">
    <source>
        <dbReference type="Proteomes" id="UP000510647"/>
    </source>
</evidence>
<keyword evidence="1" id="KW-0472">Membrane</keyword>
<keyword evidence="1" id="KW-1133">Transmembrane helix</keyword>
<dbReference type="AlphaFoldDB" id="A0A7H9HYI1"/>
<keyword evidence="1" id="KW-0812">Transmembrane</keyword>
<proteinExistence type="predicted"/>
<evidence type="ECO:0000256" key="1">
    <source>
        <dbReference type="SAM" id="Phobius"/>
    </source>
</evidence>
<organism evidence="2 3">
    <name type="scientific">Torulaspora globosa</name>
    <dbReference type="NCBI Taxonomy" id="48254"/>
    <lineage>
        <taxon>Eukaryota</taxon>
        <taxon>Fungi</taxon>
        <taxon>Dikarya</taxon>
        <taxon>Ascomycota</taxon>
        <taxon>Saccharomycotina</taxon>
        <taxon>Saccharomycetes</taxon>
        <taxon>Saccharomycetales</taxon>
        <taxon>Saccharomycetaceae</taxon>
        <taxon>Torulaspora</taxon>
    </lineage>
</organism>
<keyword evidence="3" id="KW-1185">Reference proteome</keyword>
<sequence length="118" mass="14011">MILDAVVVRSESSLPQQDCWLLYEKYADSLPIANEIRTKSSAPQYEPYGFPQQRRKHRFDTVRQVWHKFTSRCYRSLQTVKKIVLSEEATIMLVFLCLILLLVFIYCFLKALRRDVYS</sequence>
<evidence type="ECO:0000313" key="2">
    <source>
        <dbReference type="EMBL" id="QLQ82481.1"/>
    </source>
</evidence>
<feature type="transmembrane region" description="Helical" evidence="1">
    <location>
        <begin position="89"/>
        <end position="109"/>
    </location>
</feature>
<dbReference type="EMBL" id="CP059274">
    <property type="protein sequence ID" value="QLQ82481.1"/>
    <property type="molecule type" value="Genomic_DNA"/>
</dbReference>
<protein>
    <submittedName>
        <fullName evidence="2">Uncharacterized protein</fullName>
    </submittedName>
</protein>